<protein>
    <submittedName>
        <fullName evidence="2">Helix-turn-helix domain-containing protein</fullName>
    </submittedName>
</protein>
<dbReference type="OrthoDB" id="3226741at2"/>
<dbReference type="Proteomes" id="UP000291289">
    <property type="component" value="Unassembled WGS sequence"/>
</dbReference>
<accession>A0A4R0QNK7</accession>
<feature type="compositionally biased region" description="Low complexity" evidence="1">
    <location>
        <begin position="145"/>
        <end position="166"/>
    </location>
</feature>
<evidence type="ECO:0000256" key="1">
    <source>
        <dbReference type="SAM" id="MobiDB-lite"/>
    </source>
</evidence>
<comment type="caution">
    <text evidence="2">The sequence shown here is derived from an EMBL/GenBank/DDBJ whole genome shotgun (WGS) entry which is preliminary data.</text>
</comment>
<gene>
    <name evidence="2" type="ORF">EJ419_07245</name>
</gene>
<feature type="compositionally biased region" description="Polar residues" evidence="1">
    <location>
        <begin position="224"/>
        <end position="245"/>
    </location>
</feature>
<sequence length="387" mass="42457">MSLKATTWALYDAPKDIDATEFRILMIIADNCDENGKGFYYSMSKLAQFTGVSVRSAQRHLQVLKDRGLIVDGDQRIVAYLPANKRPRVYNLNMTTNSSERPYSGMGSSSMPVEPVLEAAEVDEWSDSEFDELVEASESSEVDTESTSHAGNESDNSSSESNICSNGGDNLTPQDIFLDSSRGDTGVSLGCHRGDSMLSPKPYKPIKPIKPREGARAKNENSKLDSTSVANSSRPVRRSSATSVLESDYDPASDSEAIQLAYLAGVELATAFAAFKDYYTASGKRFSDWGAKFRLWLRREKTYTTPATATHLPVAHASSPSRLVSTNNRNYHTTSGVFADSTRKLLSAPEFGLSMSQKEQLFAQALNIMINTSDVAKVREFIVEKIS</sequence>
<dbReference type="AlphaFoldDB" id="A0A4R0QNK7"/>
<dbReference type="Pfam" id="PF13730">
    <property type="entry name" value="HTH_36"/>
    <property type="match status" value="1"/>
</dbReference>
<proteinExistence type="predicted"/>
<dbReference type="InterPro" id="IPR036388">
    <property type="entry name" value="WH-like_DNA-bd_sf"/>
</dbReference>
<dbReference type="EMBL" id="RXLP01000026">
    <property type="protein sequence ID" value="TCD53754.1"/>
    <property type="molecule type" value="Genomic_DNA"/>
</dbReference>
<evidence type="ECO:0000313" key="2">
    <source>
        <dbReference type="EMBL" id="TCD53754.1"/>
    </source>
</evidence>
<keyword evidence="3" id="KW-1185">Reference proteome</keyword>
<dbReference type="RefSeq" id="WP_131285081.1">
    <property type="nucleotide sequence ID" value="NZ_RXLP01000026.1"/>
</dbReference>
<feature type="compositionally biased region" description="Basic and acidic residues" evidence="1">
    <location>
        <begin position="210"/>
        <end position="223"/>
    </location>
</feature>
<evidence type="ECO:0000313" key="3">
    <source>
        <dbReference type="Proteomes" id="UP000291289"/>
    </source>
</evidence>
<feature type="region of interest" description="Disordered" evidence="1">
    <location>
        <begin position="132"/>
        <end position="248"/>
    </location>
</feature>
<dbReference type="SUPFAM" id="SSF46785">
    <property type="entry name" value="Winged helix' DNA-binding domain"/>
    <property type="match status" value="1"/>
</dbReference>
<feature type="compositionally biased region" description="Acidic residues" evidence="1">
    <location>
        <begin position="132"/>
        <end position="144"/>
    </location>
</feature>
<name>A0A4R0QNK7_9BIFI</name>
<dbReference type="Gene3D" id="1.10.10.10">
    <property type="entry name" value="Winged helix-like DNA-binding domain superfamily/Winged helix DNA-binding domain"/>
    <property type="match status" value="1"/>
</dbReference>
<organism evidence="2 3">
    <name type="scientific">Alloscardovia theropitheci</name>
    <dbReference type="NCBI Taxonomy" id="2496842"/>
    <lineage>
        <taxon>Bacteria</taxon>
        <taxon>Bacillati</taxon>
        <taxon>Actinomycetota</taxon>
        <taxon>Actinomycetes</taxon>
        <taxon>Bifidobacteriales</taxon>
        <taxon>Bifidobacteriaceae</taxon>
        <taxon>Alloscardovia</taxon>
    </lineage>
</organism>
<dbReference type="InterPro" id="IPR036390">
    <property type="entry name" value="WH_DNA-bd_sf"/>
</dbReference>
<reference evidence="2 3" key="1">
    <citation type="submission" date="2018-12" db="EMBL/GenBank/DDBJ databases">
        <title>Alloscrdovia theropitheci sp. nov: a novel taxon from the feces of the bleeding-herat monkey (Theropithecus geleda).</title>
        <authorList>
            <person name="Modesto M."/>
        </authorList>
    </citation>
    <scope>NUCLEOTIDE SEQUENCE [LARGE SCALE GENOMIC DNA]</scope>
    <source>
        <strain evidence="2 3">GLDI4/2</strain>
    </source>
</reference>